<dbReference type="EMBL" id="QGKX02001290">
    <property type="protein sequence ID" value="KAF3535136.1"/>
    <property type="molecule type" value="Genomic_DNA"/>
</dbReference>
<evidence type="ECO:0000313" key="2">
    <source>
        <dbReference type="Proteomes" id="UP000712600"/>
    </source>
</evidence>
<organism evidence="1 2">
    <name type="scientific">Brassica cretica</name>
    <name type="common">Mustard</name>
    <dbReference type="NCBI Taxonomy" id="69181"/>
    <lineage>
        <taxon>Eukaryota</taxon>
        <taxon>Viridiplantae</taxon>
        <taxon>Streptophyta</taxon>
        <taxon>Embryophyta</taxon>
        <taxon>Tracheophyta</taxon>
        <taxon>Spermatophyta</taxon>
        <taxon>Magnoliopsida</taxon>
        <taxon>eudicotyledons</taxon>
        <taxon>Gunneridae</taxon>
        <taxon>Pentapetalae</taxon>
        <taxon>rosids</taxon>
        <taxon>malvids</taxon>
        <taxon>Brassicales</taxon>
        <taxon>Brassicaceae</taxon>
        <taxon>Brassiceae</taxon>
        <taxon>Brassica</taxon>
    </lineage>
</organism>
<name>A0A8S9Q0I3_BRACR</name>
<protein>
    <submittedName>
        <fullName evidence="1">Uncharacterized protein</fullName>
    </submittedName>
</protein>
<proteinExistence type="predicted"/>
<reference evidence="1" key="1">
    <citation type="submission" date="2019-12" db="EMBL/GenBank/DDBJ databases">
        <title>Genome sequencing and annotation of Brassica cretica.</title>
        <authorList>
            <person name="Studholme D.J."/>
            <person name="Sarris P."/>
        </authorList>
    </citation>
    <scope>NUCLEOTIDE SEQUENCE</scope>
    <source>
        <strain evidence="1">PFS-109/04</strain>
        <tissue evidence="1">Leaf</tissue>
    </source>
</reference>
<dbReference type="AlphaFoldDB" id="A0A8S9Q0I3"/>
<dbReference type="Proteomes" id="UP000712600">
    <property type="component" value="Unassembled WGS sequence"/>
</dbReference>
<sequence length="54" mass="5926">MFFISFFKLRFVLSDGRDGHLGKLDSYFPSGIGFGFNEVPPQLAPECKPGSPSS</sequence>
<gene>
    <name evidence="1" type="ORF">F2Q69_00018193</name>
</gene>
<comment type="caution">
    <text evidence="1">The sequence shown here is derived from an EMBL/GenBank/DDBJ whole genome shotgun (WGS) entry which is preliminary data.</text>
</comment>
<accession>A0A8S9Q0I3</accession>
<evidence type="ECO:0000313" key="1">
    <source>
        <dbReference type="EMBL" id="KAF3535136.1"/>
    </source>
</evidence>